<comment type="caution">
    <text evidence="1">The sequence shown here is derived from an EMBL/GenBank/DDBJ whole genome shotgun (WGS) entry which is preliminary data.</text>
</comment>
<proteinExistence type="predicted"/>
<dbReference type="InterPro" id="IPR011604">
    <property type="entry name" value="PDDEXK-like_dom_sf"/>
</dbReference>
<dbReference type="InterPro" id="IPR011335">
    <property type="entry name" value="Restrct_endonuc-II-like"/>
</dbReference>
<protein>
    <recommendedName>
        <fullName evidence="3">YqaJ viral recombinase domain-containing protein</fullName>
    </recommendedName>
</protein>
<reference evidence="1 2" key="1">
    <citation type="submission" date="2023-02" db="EMBL/GenBank/DDBJ databases">
        <title>LHISI_Scaffold_Assembly.</title>
        <authorList>
            <person name="Stuart O.P."/>
            <person name="Cleave R."/>
            <person name="Magrath M.J.L."/>
            <person name="Mikheyev A.S."/>
        </authorList>
    </citation>
    <scope>NUCLEOTIDE SEQUENCE [LARGE SCALE GENOMIC DNA]</scope>
    <source>
        <strain evidence="1">Daus_M_001</strain>
        <tissue evidence="1">Leg muscle</tissue>
    </source>
</reference>
<evidence type="ECO:0000313" key="1">
    <source>
        <dbReference type="EMBL" id="KAJ8885092.1"/>
    </source>
</evidence>
<keyword evidence="2" id="KW-1185">Reference proteome</keyword>
<dbReference type="SUPFAM" id="SSF52980">
    <property type="entry name" value="Restriction endonuclease-like"/>
    <property type="match status" value="1"/>
</dbReference>
<accession>A0ABQ9HL70</accession>
<dbReference type="InterPro" id="IPR051703">
    <property type="entry name" value="NF-kappa-B_Signaling_Reg"/>
</dbReference>
<name>A0ABQ9HL70_9NEOP</name>
<dbReference type="PANTHER" id="PTHR46609:SF8">
    <property type="entry name" value="YQAJ VIRAL RECOMBINASE DOMAIN-CONTAINING PROTEIN"/>
    <property type="match status" value="1"/>
</dbReference>
<organism evidence="1 2">
    <name type="scientific">Dryococelus australis</name>
    <dbReference type="NCBI Taxonomy" id="614101"/>
    <lineage>
        <taxon>Eukaryota</taxon>
        <taxon>Metazoa</taxon>
        <taxon>Ecdysozoa</taxon>
        <taxon>Arthropoda</taxon>
        <taxon>Hexapoda</taxon>
        <taxon>Insecta</taxon>
        <taxon>Pterygota</taxon>
        <taxon>Neoptera</taxon>
        <taxon>Polyneoptera</taxon>
        <taxon>Phasmatodea</taxon>
        <taxon>Verophasmatodea</taxon>
        <taxon>Anareolatae</taxon>
        <taxon>Phasmatidae</taxon>
        <taxon>Eurycanthinae</taxon>
        <taxon>Dryococelus</taxon>
    </lineage>
</organism>
<dbReference type="PANTHER" id="PTHR46609">
    <property type="entry name" value="EXONUCLEASE, PHAGE-TYPE/RECB, C-TERMINAL DOMAIN-CONTAINING PROTEIN"/>
    <property type="match status" value="1"/>
</dbReference>
<dbReference type="EMBL" id="JARBHB010000004">
    <property type="protein sequence ID" value="KAJ8885092.1"/>
    <property type="molecule type" value="Genomic_DNA"/>
</dbReference>
<dbReference type="Gene3D" id="3.90.320.10">
    <property type="match status" value="1"/>
</dbReference>
<evidence type="ECO:0008006" key="3">
    <source>
        <dbReference type="Google" id="ProtNLM"/>
    </source>
</evidence>
<sequence length="216" mass="24434">MLLLDFGLSHNKGPHWHSPPLNKILFTGEPSKKKRCSFAGPDSDYDPHIAQPDIKSTDMETRKQTILEILAAEAGTPELCYALERKTEGQYGNIVWRDAKLERLTASMFMKVCKMCATISSHSITVLLLSFIPITPYGLFVDPEHSYLGANPHDVVGKEMLVKVKCLRSLSDMKQLNMSITTICKAYRIKKVALHFNNKEEIVLNKNSSCYFQIQE</sequence>
<gene>
    <name evidence="1" type="ORF">PR048_011288</name>
</gene>
<evidence type="ECO:0000313" key="2">
    <source>
        <dbReference type="Proteomes" id="UP001159363"/>
    </source>
</evidence>
<dbReference type="Proteomes" id="UP001159363">
    <property type="component" value="Chromosome X"/>
</dbReference>